<protein>
    <submittedName>
        <fullName evidence="2">Helix-turn-helix transcriptional regulator</fullName>
    </submittedName>
</protein>
<dbReference type="Pfam" id="PF12844">
    <property type="entry name" value="HTH_19"/>
    <property type="match status" value="1"/>
</dbReference>
<dbReference type="InterPro" id="IPR010982">
    <property type="entry name" value="Lambda_DNA-bd_dom_sf"/>
</dbReference>
<dbReference type="InterPro" id="IPR001387">
    <property type="entry name" value="Cro/C1-type_HTH"/>
</dbReference>
<keyword evidence="3" id="KW-1185">Reference proteome</keyword>
<evidence type="ECO:0000313" key="2">
    <source>
        <dbReference type="EMBL" id="MBO1520046.1"/>
    </source>
</evidence>
<evidence type="ECO:0000259" key="1">
    <source>
        <dbReference type="PROSITE" id="PS50943"/>
    </source>
</evidence>
<dbReference type="SMART" id="SM00530">
    <property type="entry name" value="HTH_XRE"/>
    <property type="match status" value="1"/>
</dbReference>
<dbReference type="SUPFAM" id="SSF47413">
    <property type="entry name" value="lambda repressor-like DNA-binding domains"/>
    <property type="match status" value="1"/>
</dbReference>
<dbReference type="Gene3D" id="1.10.260.40">
    <property type="entry name" value="lambda repressor-like DNA-binding domains"/>
    <property type="match status" value="1"/>
</dbReference>
<sequence>MDYLELGQAIRELRQQKKISQQQMAEHLAMSRTTINAFELGRSGDVGLKKVMKMLDYLGYEVAIREKSPFPTFEEIRDGR</sequence>
<gene>
    <name evidence="2" type="ORF">J3U76_10515</name>
</gene>
<dbReference type="EMBL" id="JAGDFX010000011">
    <property type="protein sequence ID" value="MBO1520046.1"/>
    <property type="molecule type" value="Genomic_DNA"/>
</dbReference>
<dbReference type="RefSeq" id="WP_208005920.1">
    <property type="nucleotide sequence ID" value="NZ_JAGDFX010000011.1"/>
</dbReference>
<reference evidence="2 3" key="1">
    <citation type="submission" date="2021-03" db="EMBL/GenBank/DDBJ databases">
        <title>Oceanisphaera sp. nov., isolated from the intestine.</title>
        <authorList>
            <person name="Zhao L.-H."/>
            <person name="Shi L.-F."/>
        </authorList>
    </citation>
    <scope>NUCLEOTIDE SEQUENCE [LARGE SCALE GENOMIC DNA]</scope>
    <source>
        <strain evidence="2 3">DM8</strain>
    </source>
</reference>
<evidence type="ECO:0000313" key="3">
    <source>
        <dbReference type="Proteomes" id="UP000664882"/>
    </source>
</evidence>
<proteinExistence type="predicted"/>
<name>A0ABS3NHH4_9GAMM</name>
<organism evidence="2 3">
    <name type="scientific">Oceanisphaera pacifica</name>
    <dbReference type="NCBI Taxonomy" id="2818389"/>
    <lineage>
        <taxon>Bacteria</taxon>
        <taxon>Pseudomonadati</taxon>
        <taxon>Pseudomonadota</taxon>
        <taxon>Gammaproteobacteria</taxon>
        <taxon>Aeromonadales</taxon>
        <taxon>Aeromonadaceae</taxon>
        <taxon>Oceanisphaera</taxon>
    </lineage>
</organism>
<comment type="caution">
    <text evidence="2">The sequence shown here is derived from an EMBL/GenBank/DDBJ whole genome shotgun (WGS) entry which is preliminary data.</text>
</comment>
<accession>A0ABS3NHH4</accession>
<dbReference type="Proteomes" id="UP000664882">
    <property type="component" value="Unassembled WGS sequence"/>
</dbReference>
<dbReference type="CDD" id="cd00093">
    <property type="entry name" value="HTH_XRE"/>
    <property type="match status" value="1"/>
</dbReference>
<dbReference type="PROSITE" id="PS50943">
    <property type="entry name" value="HTH_CROC1"/>
    <property type="match status" value="1"/>
</dbReference>
<feature type="domain" description="HTH cro/C1-type" evidence="1">
    <location>
        <begin position="10"/>
        <end position="65"/>
    </location>
</feature>